<dbReference type="GeneID" id="104228136"/>
<keyword evidence="1" id="KW-1185">Reference proteome</keyword>
<reference evidence="2" key="2">
    <citation type="submission" date="2025-08" db="UniProtKB">
        <authorList>
            <consortium name="RefSeq"/>
        </authorList>
    </citation>
    <scope>IDENTIFICATION</scope>
    <source>
        <tissue evidence="2">Leaf</tissue>
    </source>
</reference>
<protein>
    <submittedName>
        <fullName evidence="2">Uncharacterized protein LOC104228136</fullName>
    </submittedName>
</protein>
<accession>A0A1U7WFV2</accession>
<organism evidence="1 2">
    <name type="scientific">Nicotiana sylvestris</name>
    <name type="common">Wood tobacco</name>
    <name type="synonym">South American tobacco</name>
    <dbReference type="NCBI Taxonomy" id="4096"/>
    <lineage>
        <taxon>Eukaryota</taxon>
        <taxon>Viridiplantae</taxon>
        <taxon>Streptophyta</taxon>
        <taxon>Embryophyta</taxon>
        <taxon>Tracheophyta</taxon>
        <taxon>Spermatophyta</taxon>
        <taxon>Magnoliopsida</taxon>
        <taxon>eudicotyledons</taxon>
        <taxon>Gunneridae</taxon>
        <taxon>Pentapetalae</taxon>
        <taxon>asterids</taxon>
        <taxon>lamiids</taxon>
        <taxon>Solanales</taxon>
        <taxon>Solanaceae</taxon>
        <taxon>Nicotianoideae</taxon>
        <taxon>Nicotianeae</taxon>
        <taxon>Nicotiana</taxon>
    </lineage>
</organism>
<reference evidence="1" key="1">
    <citation type="journal article" date="2013" name="Genome Biol.">
        <title>Reference genomes and transcriptomes of Nicotiana sylvestris and Nicotiana tomentosiformis.</title>
        <authorList>
            <person name="Sierro N."/>
            <person name="Battey J.N."/>
            <person name="Ouadi S."/>
            <person name="Bovet L."/>
            <person name="Goepfert S."/>
            <person name="Bakaher N."/>
            <person name="Peitsch M.C."/>
            <person name="Ivanov N.V."/>
        </authorList>
    </citation>
    <scope>NUCLEOTIDE SEQUENCE [LARGE SCALE GENOMIC DNA]</scope>
</reference>
<dbReference type="KEGG" id="nsy:104228136"/>
<proteinExistence type="predicted"/>
<dbReference type="Proteomes" id="UP000189701">
    <property type="component" value="Unplaced"/>
</dbReference>
<gene>
    <name evidence="2" type="primary">LOC104228136</name>
</gene>
<dbReference type="RefSeq" id="XP_009778847.1">
    <property type="nucleotide sequence ID" value="XM_009780545.1"/>
</dbReference>
<evidence type="ECO:0000313" key="1">
    <source>
        <dbReference type="Proteomes" id="UP000189701"/>
    </source>
</evidence>
<sequence>MSPYRLVFEKTCHLPVELEHKAMWALKELNLDWDVATNLRVAHLNELDEFRYHAYESASLYKEKMKYLHDKYIWNKEFKVGDLVLSFNSRLRMFPEKLKSKWSGPFEIVCVTLFRAWT</sequence>
<dbReference type="AlphaFoldDB" id="A0A1U7WFV2"/>
<dbReference type="PANTHER" id="PTHR47266">
    <property type="entry name" value="ENDONUCLEASE-RELATED"/>
    <property type="match status" value="1"/>
</dbReference>
<evidence type="ECO:0000313" key="2">
    <source>
        <dbReference type="RefSeq" id="XP_009778847.1"/>
    </source>
</evidence>
<dbReference type="InterPro" id="IPR052160">
    <property type="entry name" value="Gypsy_RT_Integrase-like"/>
</dbReference>
<name>A0A1U7WFV2_NICSY</name>
<dbReference type="eggNOG" id="KOG0017">
    <property type="taxonomic scope" value="Eukaryota"/>
</dbReference>